<feature type="domain" description="HTH luxR-type" evidence="4">
    <location>
        <begin position="472"/>
        <end position="537"/>
    </location>
</feature>
<gene>
    <name evidence="5" type="ORF">GCM10023169_05830</name>
    <name evidence="6" type="ORF">GCM10023169_13490</name>
</gene>
<dbReference type="EMBL" id="BAABGN010000004">
    <property type="protein sequence ID" value="GAA4420994.1"/>
    <property type="molecule type" value="Genomic_DNA"/>
</dbReference>
<evidence type="ECO:0000256" key="3">
    <source>
        <dbReference type="ARBA" id="ARBA00023163"/>
    </source>
</evidence>
<dbReference type="EMBL" id="BAABGN010000002">
    <property type="protein sequence ID" value="GAA4417392.1"/>
    <property type="molecule type" value="Genomic_DNA"/>
</dbReference>
<evidence type="ECO:0000313" key="5">
    <source>
        <dbReference type="EMBL" id="GAA4417392.1"/>
    </source>
</evidence>
<sequence length="539" mass="58228">MGATSIDLEPLAAGRAALARADWAEARARFEEAVAAGQAPEAWEGLGRAAWWQGDQEATFSARRRAYRAYRGVEDVRGAARMAMWIASDHLDFRGDDAVASAWVRRGRALVDDVGPCSETGYLLLIEADLALARSDPRTAERRSREALQVAHEIGDIGVEVVALATLGWALVASGTSENGFERLDESAALAVGEEFLETASPGWALCHTVSACAEAGDFRRAEQWCRVLHAWSTTWRSRHFFGVCRTAYGDVLATGGQWLPAEQELRTAMADVRAMRPALAAPTAVRLGRLRVRQGDVDEARVLFEAALPLPQAILALGELELARGDAMAALEAADRVLRRLGAASVLDRFPALELLARARAAAGDHEAANAAAERLERDAELVSTPYMRGRSRMVRAQVSLAATEHDDARRAAEDAIDLFGECAAPYETAEARLVLASTFANLGRHEQADGQERAAREAFALLGASPNAGRRAAHDELSLREVEILRLVAHGRSDAQIAERLFLSTHTVHRHIANIRTKLGVSSRAAAVGQAARHGLL</sequence>
<dbReference type="SUPFAM" id="SSF48452">
    <property type="entry name" value="TPR-like"/>
    <property type="match status" value="3"/>
</dbReference>
<dbReference type="Gene3D" id="1.25.40.10">
    <property type="entry name" value="Tetratricopeptide repeat domain"/>
    <property type="match status" value="1"/>
</dbReference>
<dbReference type="Gene3D" id="1.10.10.10">
    <property type="entry name" value="Winged helix-like DNA-binding domain superfamily/Winged helix DNA-binding domain"/>
    <property type="match status" value="1"/>
</dbReference>
<evidence type="ECO:0000313" key="6">
    <source>
        <dbReference type="EMBL" id="GAA4420994.1"/>
    </source>
</evidence>
<reference evidence="5" key="1">
    <citation type="journal article" date="2014" name="Int. J. Syst. Evol. Microbiol.">
        <title>Complete genome of a new Firmicutes species belonging to the dominant human colonic microbiota ('Ruminococcus bicirculans') reveals two chromosomes and a selective capacity to utilize plant glucans.</title>
        <authorList>
            <consortium name="NISC Comparative Sequencing Program"/>
            <person name="Wegmann U."/>
            <person name="Louis P."/>
            <person name="Goesmann A."/>
            <person name="Henrissat B."/>
            <person name="Duncan S.H."/>
            <person name="Flint H.J."/>
        </authorList>
    </citation>
    <scope>NUCLEOTIDE SEQUENCE</scope>
    <source>
        <strain evidence="5">JCM 17810</strain>
    </source>
</reference>
<dbReference type="InterPro" id="IPR036388">
    <property type="entry name" value="WH-like_DNA-bd_sf"/>
</dbReference>
<evidence type="ECO:0000313" key="7">
    <source>
        <dbReference type="Proteomes" id="UP001500622"/>
    </source>
</evidence>
<evidence type="ECO:0000256" key="1">
    <source>
        <dbReference type="ARBA" id="ARBA00023015"/>
    </source>
</evidence>
<proteinExistence type="predicted"/>
<dbReference type="InterPro" id="IPR016032">
    <property type="entry name" value="Sig_transdc_resp-reg_C-effctor"/>
</dbReference>
<dbReference type="InterPro" id="IPR000792">
    <property type="entry name" value="Tscrpt_reg_LuxR_C"/>
</dbReference>
<dbReference type="PANTHER" id="PTHR44688:SF16">
    <property type="entry name" value="DNA-BINDING TRANSCRIPTIONAL ACTIVATOR DEVR_DOSR"/>
    <property type="match status" value="1"/>
</dbReference>
<comment type="caution">
    <text evidence="5">The sequence shown here is derived from an EMBL/GenBank/DDBJ whole genome shotgun (WGS) entry which is preliminary data.</text>
</comment>
<dbReference type="SUPFAM" id="SSF46894">
    <property type="entry name" value="C-terminal effector domain of the bipartite response regulators"/>
    <property type="match status" value="1"/>
</dbReference>
<dbReference type="SMART" id="SM00421">
    <property type="entry name" value="HTH_LUXR"/>
    <property type="match status" value="1"/>
</dbReference>
<dbReference type="PROSITE" id="PS50043">
    <property type="entry name" value="HTH_LUXR_2"/>
    <property type="match status" value="1"/>
</dbReference>
<dbReference type="Pfam" id="PF00196">
    <property type="entry name" value="GerE"/>
    <property type="match status" value="1"/>
</dbReference>
<dbReference type="InterPro" id="IPR011990">
    <property type="entry name" value="TPR-like_helical_dom_sf"/>
</dbReference>
<keyword evidence="3" id="KW-0804">Transcription</keyword>
<keyword evidence="1" id="KW-0805">Transcription regulation</keyword>
<reference evidence="7" key="2">
    <citation type="journal article" date="2019" name="Int. J. Syst. Evol. Microbiol.">
        <title>The Global Catalogue of Microorganisms (GCM) 10K type strain sequencing project: providing services to taxonomists for standard genome sequencing and annotation.</title>
        <authorList>
            <consortium name="The Broad Institute Genomics Platform"/>
            <consortium name="The Broad Institute Genome Sequencing Center for Infectious Disease"/>
            <person name="Wu L."/>
            <person name="Ma J."/>
        </authorList>
    </citation>
    <scope>NUCLEOTIDE SEQUENCE [LARGE SCALE GENOMIC DNA]</scope>
    <source>
        <strain evidence="7">JCM 17810</strain>
    </source>
</reference>
<protein>
    <submittedName>
        <fullName evidence="5">LuxR C-terminal-related transcriptional regulator</fullName>
    </submittedName>
</protein>
<keyword evidence="2" id="KW-0238">DNA-binding</keyword>
<dbReference type="RefSeq" id="WP_345214986.1">
    <property type="nucleotide sequence ID" value="NZ_BAABGN010000002.1"/>
</dbReference>
<evidence type="ECO:0000259" key="4">
    <source>
        <dbReference type="PROSITE" id="PS50043"/>
    </source>
</evidence>
<dbReference type="PRINTS" id="PR00038">
    <property type="entry name" value="HTHLUXR"/>
</dbReference>
<name>A0ABP8KVL1_9MICO</name>
<accession>A0ABP8KVL1</accession>
<reference evidence="5" key="3">
    <citation type="submission" date="2023-12" db="EMBL/GenBank/DDBJ databases">
        <authorList>
            <person name="Sun Q."/>
            <person name="Inoue M."/>
        </authorList>
    </citation>
    <scope>NUCLEOTIDE SEQUENCE</scope>
    <source>
        <strain evidence="5">JCM 17810</strain>
    </source>
</reference>
<keyword evidence="7" id="KW-1185">Reference proteome</keyword>
<organism evidence="5 7">
    <name type="scientific">Georgenia halophila</name>
    <dbReference type="NCBI Taxonomy" id="620889"/>
    <lineage>
        <taxon>Bacteria</taxon>
        <taxon>Bacillati</taxon>
        <taxon>Actinomycetota</taxon>
        <taxon>Actinomycetes</taxon>
        <taxon>Micrococcales</taxon>
        <taxon>Bogoriellaceae</taxon>
        <taxon>Georgenia</taxon>
    </lineage>
</organism>
<dbReference type="CDD" id="cd06170">
    <property type="entry name" value="LuxR_C_like"/>
    <property type="match status" value="1"/>
</dbReference>
<dbReference type="PANTHER" id="PTHR44688">
    <property type="entry name" value="DNA-BINDING TRANSCRIPTIONAL ACTIVATOR DEVR_DOSR"/>
    <property type="match status" value="1"/>
</dbReference>
<dbReference type="Proteomes" id="UP001500622">
    <property type="component" value="Unassembled WGS sequence"/>
</dbReference>
<evidence type="ECO:0000256" key="2">
    <source>
        <dbReference type="ARBA" id="ARBA00023125"/>
    </source>
</evidence>